<evidence type="ECO:0000313" key="1">
    <source>
        <dbReference type="EMBL" id="HIX06259.1"/>
    </source>
</evidence>
<sequence>MGRISYDGAFSLLDSEIYSLLDDQQKVKAIQSVYAVGRDKALQEIFPDYSAPKTRQKQVDVYDTLGADGLADWLNYKAIADADENDAISQDEALAALNAIPSLDDDDRAYFWYLTNSKWKKNPHM</sequence>
<dbReference type="EMBL" id="DXFW01000031">
    <property type="protein sequence ID" value="HIX06259.1"/>
    <property type="molecule type" value="Genomic_DNA"/>
</dbReference>
<dbReference type="Proteomes" id="UP000824193">
    <property type="component" value="Unassembled WGS sequence"/>
</dbReference>
<gene>
    <name evidence="1" type="ORF">H9865_09245</name>
</gene>
<reference evidence="1" key="1">
    <citation type="journal article" date="2021" name="PeerJ">
        <title>Extensive microbial diversity within the chicken gut microbiome revealed by metagenomics and culture.</title>
        <authorList>
            <person name="Gilroy R."/>
            <person name="Ravi A."/>
            <person name="Getino M."/>
            <person name="Pursley I."/>
            <person name="Horton D.L."/>
            <person name="Alikhan N.F."/>
            <person name="Baker D."/>
            <person name="Gharbi K."/>
            <person name="Hall N."/>
            <person name="Watson M."/>
            <person name="Adriaenssens E.M."/>
            <person name="Foster-Nyarko E."/>
            <person name="Jarju S."/>
            <person name="Secka A."/>
            <person name="Antonio M."/>
            <person name="Oren A."/>
            <person name="Chaudhuri R.R."/>
            <person name="La Ragione R."/>
            <person name="Hildebrand F."/>
            <person name="Pallen M.J."/>
        </authorList>
    </citation>
    <scope>NUCLEOTIDE SEQUENCE</scope>
    <source>
        <strain evidence="1">2239</strain>
    </source>
</reference>
<protein>
    <submittedName>
        <fullName evidence="1">Uncharacterized protein</fullName>
    </submittedName>
</protein>
<reference evidence="1" key="2">
    <citation type="submission" date="2021-04" db="EMBL/GenBank/DDBJ databases">
        <authorList>
            <person name="Gilroy R."/>
        </authorList>
    </citation>
    <scope>NUCLEOTIDE SEQUENCE</scope>
    <source>
        <strain evidence="1">2239</strain>
    </source>
</reference>
<accession>A0A9D1V564</accession>
<dbReference type="AlphaFoldDB" id="A0A9D1V564"/>
<organism evidence="1 2">
    <name type="scientific">Candidatus Allofournierella pullicola</name>
    <dbReference type="NCBI Taxonomy" id="2838596"/>
    <lineage>
        <taxon>Bacteria</taxon>
        <taxon>Bacillati</taxon>
        <taxon>Bacillota</taxon>
        <taxon>Clostridia</taxon>
        <taxon>Eubacteriales</taxon>
        <taxon>Oscillospiraceae</taxon>
        <taxon>Allofournierella</taxon>
    </lineage>
</organism>
<comment type="caution">
    <text evidence="1">The sequence shown here is derived from an EMBL/GenBank/DDBJ whole genome shotgun (WGS) entry which is preliminary data.</text>
</comment>
<name>A0A9D1V564_9FIRM</name>
<proteinExistence type="predicted"/>
<evidence type="ECO:0000313" key="2">
    <source>
        <dbReference type="Proteomes" id="UP000824193"/>
    </source>
</evidence>